<dbReference type="EMBL" id="JBBGZA010000001">
    <property type="protein sequence ID" value="MEJ5094959.1"/>
    <property type="molecule type" value="Genomic_DNA"/>
</dbReference>
<name>A0ABU8Q668_9SPHN</name>
<dbReference type="PANTHER" id="PTHR39600:SF1">
    <property type="entry name" value="PEPTIDASE INHIBITOR I78 FAMILY PROTEIN"/>
    <property type="match status" value="1"/>
</dbReference>
<dbReference type="RefSeq" id="WP_132883853.1">
    <property type="nucleotide sequence ID" value="NZ_JBBGZA010000001.1"/>
</dbReference>
<dbReference type="Proteomes" id="UP001380365">
    <property type="component" value="Unassembled WGS sequence"/>
</dbReference>
<comment type="caution">
    <text evidence="2">The sequence shown here is derived from an EMBL/GenBank/DDBJ whole genome shotgun (WGS) entry which is preliminary data.</text>
</comment>
<sequence length="101" mass="10603">MIRYLFPLVALAGCTPTVATQEPSAPPEAGTLGEGLCKIEPLADLVGSAASSDLAAEALRRSGARAMRWIAPDSAVTMDFRPDRLNVDIDAGGKVTRFRCG</sequence>
<feature type="signal peptide" evidence="1">
    <location>
        <begin position="1"/>
        <end position="19"/>
    </location>
</feature>
<dbReference type="InterPro" id="IPR021719">
    <property type="entry name" value="Prot_inh_I78"/>
</dbReference>
<dbReference type="PANTHER" id="PTHR39600">
    <property type="entry name" value="PEPTIDASE INHIBITOR I78 FAMILY PROTEIN"/>
    <property type="match status" value="1"/>
</dbReference>
<organism evidence="2 3">
    <name type="scientific">Sphingomonas molluscorum</name>
    <dbReference type="NCBI Taxonomy" id="418184"/>
    <lineage>
        <taxon>Bacteria</taxon>
        <taxon>Pseudomonadati</taxon>
        <taxon>Pseudomonadota</taxon>
        <taxon>Alphaproteobacteria</taxon>
        <taxon>Sphingomonadales</taxon>
        <taxon>Sphingomonadaceae</taxon>
        <taxon>Sphingomonas</taxon>
    </lineage>
</organism>
<keyword evidence="1" id="KW-0732">Signal</keyword>
<dbReference type="Pfam" id="PF11720">
    <property type="entry name" value="Inhibitor_I78"/>
    <property type="match status" value="1"/>
</dbReference>
<proteinExistence type="predicted"/>
<gene>
    <name evidence="2" type="ORF">WH159_10470</name>
</gene>
<dbReference type="Gene3D" id="3.30.10.10">
    <property type="entry name" value="Trypsin Inhibitor V, subunit A"/>
    <property type="match status" value="1"/>
</dbReference>
<accession>A0ABU8Q668</accession>
<evidence type="ECO:0000313" key="2">
    <source>
        <dbReference type="EMBL" id="MEJ5094959.1"/>
    </source>
</evidence>
<reference evidence="2 3" key="1">
    <citation type="submission" date="2023-12" db="EMBL/GenBank/DDBJ databases">
        <title>Gut-associated functions are favored during microbiome assembly across C. elegans life.</title>
        <authorList>
            <person name="Zimmermann J."/>
        </authorList>
    </citation>
    <scope>NUCLEOTIDE SEQUENCE [LARGE SCALE GENOMIC DNA]</scope>
    <source>
        <strain evidence="2 3">JUb134</strain>
    </source>
</reference>
<feature type="chain" id="PRO_5046867220" evidence="1">
    <location>
        <begin position="20"/>
        <end position="101"/>
    </location>
</feature>
<protein>
    <submittedName>
        <fullName evidence="2">I78 family peptidase inhibitor</fullName>
    </submittedName>
</protein>
<keyword evidence="3" id="KW-1185">Reference proteome</keyword>
<evidence type="ECO:0000313" key="3">
    <source>
        <dbReference type="Proteomes" id="UP001380365"/>
    </source>
</evidence>
<evidence type="ECO:0000256" key="1">
    <source>
        <dbReference type="SAM" id="SignalP"/>
    </source>
</evidence>